<comment type="subcellular location">
    <subcellularLocation>
        <location evidence="1">Nucleus</location>
        <location evidence="1">Nucleolus</location>
    </subcellularLocation>
</comment>
<accession>A0A182RG24</accession>
<dbReference type="PANTHER" id="PTHR23271">
    <property type="entry name" value="HEPATOCELLULAR CARCINOMA-ASSOCIATED ANTIGEN 66"/>
    <property type="match status" value="1"/>
</dbReference>
<feature type="domain" description="U3 small nucleolar RNA-associated protein 6 homolog C-terminal" evidence="7">
    <location>
        <begin position="295"/>
        <end position="571"/>
    </location>
</feature>
<dbReference type="STRING" id="62324.A0A182RG24"/>
<dbReference type="InterPro" id="IPR056907">
    <property type="entry name" value="UTP6_C"/>
</dbReference>
<dbReference type="GO" id="GO:0032040">
    <property type="term" value="C:small-subunit processome"/>
    <property type="evidence" value="ECO:0007669"/>
    <property type="project" value="TreeGrafter"/>
</dbReference>
<evidence type="ECO:0000259" key="7">
    <source>
        <dbReference type="Pfam" id="PF24892"/>
    </source>
</evidence>
<evidence type="ECO:0000259" key="6">
    <source>
        <dbReference type="Pfam" id="PF08640"/>
    </source>
</evidence>
<dbReference type="SMART" id="SM00386">
    <property type="entry name" value="HAT"/>
    <property type="match status" value="7"/>
</dbReference>
<dbReference type="GO" id="GO:0000462">
    <property type="term" value="P:maturation of SSU-rRNA from tricistronic rRNA transcript (SSU-rRNA, 5.8S rRNA, LSU-rRNA)"/>
    <property type="evidence" value="ECO:0007669"/>
    <property type="project" value="InterPro"/>
</dbReference>
<dbReference type="SUPFAM" id="SSF48452">
    <property type="entry name" value="TPR-like"/>
    <property type="match status" value="3"/>
</dbReference>
<evidence type="ECO:0000313" key="8">
    <source>
        <dbReference type="EnsemblMetazoa" id="AFUN005161-PA"/>
    </source>
</evidence>
<sequence length="596" mass="71061">MSELIELRREQAIREYECMKHLKLFTDEEIQSIKNKRHYHEYKIERRTKHLADFINYIAYECDMFQLLLQRRQKLHIHAEWVSLEKSIHNRIRVLYKRAMHRFASEYRVWTHFLQYCKMRRFFNEGSRVLDQMLGYHGDKPKAWLRAIDWEYHQAQNLARAKHFTLRGLQRHPECYQLCIHFIVIQLAEGQKMVTKLLEDGKPTENNLELNKTLKTIQLVYKNFEHKDMPFFALLLKELKKYEPLSNELATEAVTEMRDILADKEEMWNLLANLALEGNESLMEETTKSTERLAQCLEIYQEALERLPTKKMHSLCIDTMLQLNSTEEPAKDQKDKRKALANAFKQALAADLLEEEKLLQYLKLLLHNTNPKEELIMNVINKGLEQYPACVDIWTSYLRYLMLHKDIDADELESVFQKAIKGLPDTVSRLPLWKMLFQYYNNRPDLPGKVKQLFQRAIDQQPEISNYYQPLYLEYIMETGKSTNNIAKVRCEYQRLVKNYTTTLELHRKMASLEAMQTPSDANEWRKCHENAAQFFGKKDPTTWLQYIQFERDHGKPQLMQSLYERAKAVLDEESFASFLTEYELIRNPYLSLLSQ</sequence>
<dbReference type="GO" id="GO:0030515">
    <property type="term" value="F:snoRNA binding"/>
    <property type="evidence" value="ECO:0007669"/>
    <property type="project" value="InterPro"/>
</dbReference>
<dbReference type="VEuPathDB" id="VectorBase:AFUN005161"/>
<keyword evidence="5" id="KW-0539">Nucleus</keyword>
<dbReference type="GO" id="GO:0034388">
    <property type="term" value="C:Pwp2p-containing subcomplex of 90S preribosome"/>
    <property type="evidence" value="ECO:0007669"/>
    <property type="project" value="TreeGrafter"/>
</dbReference>
<dbReference type="InterPro" id="IPR011990">
    <property type="entry name" value="TPR-like_helical_dom_sf"/>
</dbReference>
<dbReference type="AlphaFoldDB" id="A0A182RG24"/>
<dbReference type="PANTHER" id="PTHR23271:SF1">
    <property type="entry name" value="U3 SMALL NUCLEOLAR RNA-ASSOCIATED PROTEIN 6 HOMOLOG"/>
    <property type="match status" value="1"/>
</dbReference>
<keyword evidence="3" id="KW-0698">rRNA processing</keyword>
<dbReference type="InterPro" id="IPR055347">
    <property type="entry name" value="UTP6_N"/>
</dbReference>
<dbReference type="Gene3D" id="1.25.40.10">
    <property type="entry name" value="Tetratricopeptide repeat domain"/>
    <property type="match status" value="3"/>
</dbReference>
<reference evidence="8" key="1">
    <citation type="submission" date="2020-05" db="UniProtKB">
        <authorList>
            <consortium name="EnsemblMetazoa"/>
        </authorList>
    </citation>
    <scope>IDENTIFICATION</scope>
    <source>
        <strain evidence="8">FUMOZ</strain>
    </source>
</reference>
<evidence type="ECO:0000256" key="3">
    <source>
        <dbReference type="ARBA" id="ARBA00022552"/>
    </source>
</evidence>
<evidence type="ECO:0000256" key="2">
    <source>
        <dbReference type="ARBA" id="ARBA00010734"/>
    </source>
</evidence>
<evidence type="ECO:0000256" key="5">
    <source>
        <dbReference type="ARBA" id="ARBA00023242"/>
    </source>
</evidence>
<proteinExistence type="inferred from homology"/>
<evidence type="ECO:0000256" key="4">
    <source>
        <dbReference type="ARBA" id="ARBA00022737"/>
    </source>
</evidence>
<comment type="similarity">
    <text evidence="2">Belongs to the UTP6 family.</text>
</comment>
<dbReference type="Pfam" id="PF24892">
    <property type="entry name" value="UTP6_C"/>
    <property type="match status" value="1"/>
</dbReference>
<organism evidence="8">
    <name type="scientific">Anopheles funestus</name>
    <name type="common">African malaria mosquito</name>
    <dbReference type="NCBI Taxonomy" id="62324"/>
    <lineage>
        <taxon>Eukaryota</taxon>
        <taxon>Metazoa</taxon>
        <taxon>Ecdysozoa</taxon>
        <taxon>Arthropoda</taxon>
        <taxon>Hexapoda</taxon>
        <taxon>Insecta</taxon>
        <taxon>Pterygota</taxon>
        <taxon>Neoptera</taxon>
        <taxon>Endopterygota</taxon>
        <taxon>Diptera</taxon>
        <taxon>Nematocera</taxon>
        <taxon>Culicoidea</taxon>
        <taxon>Culicidae</taxon>
        <taxon>Anophelinae</taxon>
        <taxon>Anopheles</taxon>
    </lineage>
</organism>
<keyword evidence="4" id="KW-0677">Repeat</keyword>
<dbReference type="Pfam" id="PF08640">
    <property type="entry name" value="U3_assoc_6"/>
    <property type="match status" value="1"/>
</dbReference>
<protein>
    <submittedName>
        <fullName evidence="8">Uncharacterized protein</fullName>
    </submittedName>
</protein>
<dbReference type="InterPro" id="IPR003107">
    <property type="entry name" value="HAT"/>
</dbReference>
<dbReference type="EnsemblMetazoa" id="AFUN005161-RA">
    <property type="protein sequence ID" value="AFUN005161-PA"/>
    <property type="gene ID" value="AFUN005161"/>
</dbReference>
<feature type="domain" description="U3 small nucleolar RNA-associated protein 6 N-terminal" evidence="6">
    <location>
        <begin position="10"/>
        <end position="90"/>
    </location>
</feature>
<name>A0A182RG24_ANOFN</name>
<dbReference type="InterPro" id="IPR013949">
    <property type="entry name" value="Utp6"/>
</dbReference>
<evidence type="ECO:0000256" key="1">
    <source>
        <dbReference type="ARBA" id="ARBA00004604"/>
    </source>
</evidence>
<dbReference type="VEuPathDB" id="VectorBase:AFUN2_012326"/>